<dbReference type="RefSeq" id="WP_109359762.1">
    <property type="nucleotide sequence ID" value="NZ_QFRJ01000007.1"/>
</dbReference>
<comment type="caution">
    <text evidence="3">The sequence shown here is derived from an EMBL/GenBank/DDBJ whole genome shotgun (WGS) entry which is preliminary data.</text>
</comment>
<dbReference type="InterPro" id="IPR014729">
    <property type="entry name" value="Rossmann-like_a/b/a_fold"/>
</dbReference>
<dbReference type="PANTHER" id="PTHR46268">
    <property type="entry name" value="STRESS RESPONSE PROTEIN NHAX"/>
    <property type="match status" value="1"/>
</dbReference>
<organism evidence="3 4">
    <name type="scientific">Brumimicrobium oceani</name>
    <dbReference type="NCBI Taxonomy" id="2100725"/>
    <lineage>
        <taxon>Bacteria</taxon>
        <taxon>Pseudomonadati</taxon>
        <taxon>Bacteroidota</taxon>
        <taxon>Flavobacteriia</taxon>
        <taxon>Flavobacteriales</taxon>
        <taxon>Crocinitomicaceae</taxon>
        <taxon>Brumimicrobium</taxon>
    </lineage>
</organism>
<dbReference type="InterPro" id="IPR006016">
    <property type="entry name" value="UspA"/>
</dbReference>
<comment type="similarity">
    <text evidence="1">Belongs to the universal stress protein A family.</text>
</comment>
<reference evidence="3 4" key="1">
    <citation type="submission" date="2018-05" db="EMBL/GenBank/DDBJ databases">
        <title>Brumimicrobium oceani sp. nov., isolated from coastal sediment.</title>
        <authorList>
            <person name="Kou Y."/>
        </authorList>
    </citation>
    <scope>NUCLEOTIDE SEQUENCE [LARGE SCALE GENOMIC DNA]</scope>
    <source>
        <strain evidence="3 4">C305</strain>
    </source>
</reference>
<name>A0A2U2XC47_9FLAO</name>
<evidence type="ECO:0000256" key="1">
    <source>
        <dbReference type="ARBA" id="ARBA00008791"/>
    </source>
</evidence>
<dbReference type="Pfam" id="PF00582">
    <property type="entry name" value="Usp"/>
    <property type="match status" value="1"/>
</dbReference>
<dbReference type="EMBL" id="QFRJ01000007">
    <property type="protein sequence ID" value="PWH85362.1"/>
    <property type="molecule type" value="Genomic_DNA"/>
</dbReference>
<proteinExistence type="inferred from homology"/>
<keyword evidence="4" id="KW-1185">Reference proteome</keyword>
<dbReference type="SUPFAM" id="SSF52402">
    <property type="entry name" value="Adenine nucleotide alpha hydrolases-like"/>
    <property type="match status" value="2"/>
</dbReference>
<dbReference type="CDD" id="cd00293">
    <property type="entry name" value="USP-like"/>
    <property type="match status" value="1"/>
</dbReference>
<sequence length="278" mass="32047">MKNIILPTDFSHNSWNAIAYAVQLFKNEECNFFLLNTYKLTVYGAEFTVQNPAEFGLLETIKTASKDGLEKMSRRIQDYFKNPKHTITQVSSFNSISGATDELQREHKIDFIVMGTKGATGAMKVLFGSNTVDVLNDAKCPTLAIPNDLEFETPKNILFPSDYKIEFKENHLKPILDIATQYQSKVNSLHVYFERKLSVKQIENRNLLEAYFEGTDFELHTKEDKKIPEVVKSFQKEHNINLLVMINNKHSFFENLFFKNKINEIGFDLEIPFLVIPS</sequence>
<protein>
    <submittedName>
        <fullName evidence="3">Universal stress protein</fullName>
    </submittedName>
</protein>
<dbReference type="PANTHER" id="PTHR46268:SF6">
    <property type="entry name" value="UNIVERSAL STRESS PROTEIN UP12"/>
    <property type="match status" value="1"/>
</dbReference>
<evidence type="ECO:0000313" key="4">
    <source>
        <dbReference type="Proteomes" id="UP000245370"/>
    </source>
</evidence>
<reference evidence="3 4" key="2">
    <citation type="submission" date="2018-05" db="EMBL/GenBank/DDBJ databases">
        <authorList>
            <person name="Lanie J.A."/>
            <person name="Ng W.-L."/>
            <person name="Kazmierczak K.M."/>
            <person name="Andrzejewski T.M."/>
            <person name="Davidsen T.M."/>
            <person name="Wayne K.J."/>
            <person name="Tettelin H."/>
            <person name="Glass J.I."/>
            <person name="Rusch D."/>
            <person name="Podicherti R."/>
            <person name="Tsui H.-C.T."/>
            <person name="Winkler M.E."/>
        </authorList>
    </citation>
    <scope>NUCLEOTIDE SEQUENCE [LARGE SCALE GENOMIC DNA]</scope>
    <source>
        <strain evidence="3 4">C305</strain>
    </source>
</reference>
<evidence type="ECO:0000313" key="3">
    <source>
        <dbReference type="EMBL" id="PWH85362.1"/>
    </source>
</evidence>
<dbReference type="InterPro" id="IPR006015">
    <property type="entry name" value="Universal_stress_UspA"/>
</dbReference>
<evidence type="ECO:0000259" key="2">
    <source>
        <dbReference type="Pfam" id="PF00582"/>
    </source>
</evidence>
<dbReference type="Proteomes" id="UP000245370">
    <property type="component" value="Unassembled WGS sequence"/>
</dbReference>
<dbReference type="OrthoDB" id="9788959at2"/>
<dbReference type="Gene3D" id="3.40.50.620">
    <property type="entry name" value="HUPs"/>
    <property type="match status" value="2"/>
</dbReference>
<feature type="domain" description="UspA" evidence="2">
    <location>
        <begin position="1"/>
        <end position="146"/>
    </location>
</feature>
<accession>A0A2U2XC47</accession>
<dbReference type="PRINTS" id="PR01438">
    <property type="entry name" value="UNVRSLSTRESS"/>
</dbReference>
<dbReference type="AlphaFoldDB" id="A0A2U2XC47"/>
<gene>
    <name evidence="3" type="ORF">DIT68_09745</name>
</gene>